<gene>
    <name evidence="6" type="ORF">HDG69_003514</name>
</gene>
<keyword evidence="3" id="KW-0804">Transcription</keyword>
<evidence type="ECO:0000259" key="5">
    <source>
        <dbReference type="PROSITE" id="PS50977"/>
    </source>
</evidence>
<dbReference type="PRINTS" id="PR00455">
    <property type="entry name" value="HTHTETR"/>
</dbReference>
<name>A0ABX2AA38_9MICO</name>
<comment type="caution">
    <text evidence="6">The sequence shown here is derived from an EMBL/GenBank/DDBJ whole genome shotgun (WGS) entry which is preliminary data.</text>
</comment>
<evidence type="ECO:0000256" key="1">
    <source>
        <dbReference type="ARBA" id="ARBA00023015"/>
    </source>
</evidence>
<feature type="domain" description="HTH tetR-type" evidence="5">
    <location>
        <begin position="3"/>
        <end position="63"/>
    </location>
</feature>
<dbReference type="PROSITE" id="PS50977">
    <property type="entry name" value="HTH_TETR_2"/>
    <property type="match status" value="1"/>
</dbReference>
<dbReference type="Pfam" id="PF00440">
    <property type="entry name" value="TetR_N"/>
    <property type="match status" value="1"/>
</dbReference>
<evidence type="ECO:0000256" key="3">
    <source>
        <dbReference type="ARBA" id="ARBA00023163"/>
    </source>
</evidence>
<dbReference type="RefSeq" id="WP_171785109.1">
    <property type="nucleotide sequence ID" value="NZ_BAAAML010000004.1"/>
</dbReference>
<evidence type="ECO:0000256" key="2">
    <source>
        <dbReference type="ARBA" id="ARBA00023125"/>
    </source>
</evidence>
<sequence>MASLSASDWIRAAARRLATDGVDGVRVEPLATDLGVSKGSFYWHFANRDALLEAVLDHWQRAGVAGVIAAVEDTGTEPEARLRELLRRSFHHADRGFDVGVRAWAARDERARTAAGAVDAARTDYLTRLLEDAGSPDPRRRAAVVYRTLLGEYALRQSGAAGLDEASVAALVDWSLGADDA</sequence>
<reference evidence="6 7" key="1">
    <citation type="submission" date="2020-05" db="EMBL/GenBank/DDBJ databases">
        <title>Genomic Encyclopedia of Type Strains, Phase III (KMG-III): the genomes of soil and plant-associated and newly described type strains.</title>
        <authorList>
            <person name="Whitman W."/>
        </authorList>
    </citation>
    <scope>NUCLEOTIDE SEQUENCE [LARGE SCALE GENOMIC DNA]</scope>
    <source>
        <strain evidence="6 7">KCTC 19046</strain>
    </source>
</reference>
<feature type="DNA-binding region" description="H-T-H motif" evidence="4">
    <location>
        <begin position="26"/>
        <end position="45"/>
    </location>
</feature>
<dbReference type="EMBL" id="JABEZU010000005">
    <property type="protein sequence ID" value="NOV98912.1"/>
    <property type="molecule type" value="Genomic_DNA"/>
</dbReference>
<dbReference type="InterPro" id="IPR009057">
    <property type="entry name" value="Homeodomain-like_sf"/>
</dbReference>
<protein>
    <submittedName>
        <fullName evidence="6">AcrR family transcriptional regulator</fullName>
    </submittedName>
</protein>
<proteinExistence type="predicted"/>
<keyword evidence="1" id="KW-0805">Transcription regulation</keyword>
<keyword evidence="7" id="KW-1185">Reference proteome</keyword>
<dbReference type="InterPro" id="IPR001647">
    <property type="entry name" value="HTH_TetR"/>
</dbReference>
<evidence type="ECO:0000256" key="4">
    <source>
        <dbReference type="PROSITE-ProRule" id="PRU00335"/>
    </source>
</evidence>
<organism evidence="6 7">
    <name type="scientific">Isoptericola halotolerans</name>
    <dbReference type="NCBI Taxonomy" id="300560"/>
    <lineage>
        <taxon>Bacteria</taxon>
        <taxon>Bacillati</taxon>
        <taxon>Actinomycetota</taxon>
        <taxon>Actinomycetes</taxon>
        <taxon>Micrococcales</taxon>
        <taxon>Promicromonosporaceae</taxon>
        <taxon>Isoptericola</taxon>
    </lineage>
</organism>
<evidence type="ECO:0000313" key="6">
    <source>
        <dbReference type="EMBL" id="NOV98912.1"/>
    </source>
</evidence>
<dbReference type="SUPFAM" id="SSF46689">
    <property type="entry name" value="Homeodomain-like"/>
    <property type="match status" value="1"/>
</dbReference>
<dbReference type="PANTHER" id="PTHR30055:SF234">
    <property type="entry name" value="HTH-TYPE TRANSCRIPTIONAL REGULATOR BETI"/>
    <property type="match status" value="1"/>
</dbReference>
<dbReference type="Proteomes" id="UP000757540">
    <property type="component" value="Unassembled WGS sequence"/>
</dbReference>
<dbReference type="PANTHER" id="PTHR30055">
    <property type="entry name" value="HTH-TYPE TRANSCRIPTIONAL REGULATOR RUTR"/>
    <property type="match status" value="1"/>
</dbReference>
<keyword evidence="2 4" id="KW-0238">DNA-binding</keyword>
<evidence type="ECO:0000313" key="7">
    <source>
        <dbReference type="Proteomes" id="UP000757540"/>
    </source>
</evidence>
<dbReference type="Gene3D" id="1.10.357.10">
    <property type="entry name" value="Tetracycline Repressor, domain 2"/>
    <property type="match status" value="1"/>
</dbReference>
<dbReference type="InterPro" id="IPR050109">
    <property type="entry name" value="HTH-type_TetR-like_transc_reg"/>
</dbReference>
<accession>A0ABX2AA38</accession>